<evidence type="ECO:0000256" key="4">
    <source>
        <dbReference type="ARBA" id="ARBA00022496"/>
    </source>
</evidence>
<evidence type="ECO:0000256" key="12">
    <source>
        <dbReference type="PROSITE-ProRule" id="PRU01360"/>
    </source>
</evidence>
<dbReference type="Gene3D" id="2.170.130.10">
    <property type="entry name" value="TonB-dependent receptor, plug domain"/>
    <property type="match status" value="1"/>
</dbReference>
<dbReference type="AlphaFoldDB" id="A0A292ZMB1"/>
<dbReference type="PANTHER" id="PTHR32552">
    <property type="entry name" value="FERRICHROME IRON RECEPTOR-RELATED"/>
    <property type="match status" value="1"/>
</dbReference>
<dbReference type="Pfam" id="PF00593">
    <property type="entry name" value="TonB_dep_Rec_b-barrel"/>
    <property type="match status" value="1"/>
</dbReference>
<dbReference type="GO" id="GO:0015344">
    <property type="term" value="F:siderophore uptake transmembrane transporter activity"/>
    <property type="evidence" value="ECO:0007669"/>
    <property type="project" value="TreeGrafter"/>
</dbReference>
<dbReference type="InterPro" id="IPR011662">
    <property type="entry name" value="Secretin/TonB_short_N"/>
</dbReference>
<evidence type="ECO:0000259" key="15">
    <source>
        <dbReference type="SMART" id="SM00965"/>
    </source>
</evidence>
<dbReference type="SMART" id="SM00965">
    <property type="entry name" value="STN"/>
    <property type="match status" value="1"/>
</dbReference>
<sequence>MNISIWRINVAPANPRWDNDSPSPRPFFFRFSANSTNALQGARQLRRWSCQPGLRCSVKQIPGIEARKGGLEMRWGTTTAVVALAVCGAQQAYGQTVTRYDFDVAAGPRRQVIQTIAGIAGADVSFADAADKGLDQVVGPVRGNLTLAQALREALAGSKWFVETAGNGQVRIARSGGNADIIVTGRRDPLRKEDSNLLTRSDTPLKDTPGTIVSVTQSVLATQNTTSLNEAIRNLPGVTYTPGPPSQISSRGDSTRGASFTNGLRNSIAGGDAPTIDVESIEVLKGPSSVLTGTSVAGGLVNLNPKRATGTSLPQFDFGVGSNDYIRGSVDVGGTISESDRLYWRFVGLSEHADRQSNGGQNPHSYAASAIFGYRDNGWKIDASSQVYDTRIVYGKLYYADPTTNTVQPVTIFSNDNNYYKTRSLSQNLGVERDLVTSEAFTLRLRSRMRYQYAEQTLQNQLYQGKYNFGGAIGIIDLVTGNNSFSKNYQFSSSSDLYAKLETGSVTQQFIVAFDYSWQKINQIASGYSALVPFQPLPSLGSIPDSSNPNRNELRATRKDYGLVIQDQISWGPFHALLSARQTWYDLTSRQVFYPYLINNDADQRISKLLPTGGLVFSATKWASIYYTYQKAVTPPNLGVRTYRGAPFPAAISTGHEAGVKLELFGGRLSVTGDYFRKDNNNYPLIDPAHPGFYIPGPGQKSEGFEINQSGKITPTLFLQSGFAYTTSRSATPLVSAPRYQANAWLLKSFTLGDRQQLDIGFGGNYQSNVNLVKTDSLTGITTYPKFPNKYVRFDAAVGYTYGPYKLNLTVNNLFDRFNIYTPLVANSLYQGVGREFRLVFTAALPKSR</sequence>
<keyword evidence="2 12" id="KW-0813">Transport</keyword>
<keyword evidence="11 12" id="KW-0998">Cell outer membrane</keyword>
<evidence type="ECO:0000256" key="11">
    <source>
        <dbReference type="ARBA" id="ARBA00023237"/>
    </source>
</evidence>
<comment type="caution">
    <text evidence="16">The sequence shown here is derived from an EMBL/GenBank/DDBJ whole genome shotgun (WGS) entry which is preliminary data.</text>
</comment>
<dbReference type="PANTHER" id="PTHR32552:SF68">
    <property type="entry name" value="FERRICHROME OUTER MEMBRANE TRANSPORTER_PHAGE RECEPTOR"/>
    <property type="match status" value="1"/>
</dbReference>
<evidence type="ECO:0000256" key="14">
    <source>
        <dbReference type="SAM" id="MobiDB-lite"/>
    </source>
</evidence>
<dbReference type="CDD" id="cd01347">
    <property type="entry name" value="ligand_gated_channel"/>
    <property type="match status" value="1"/>
</dbReference>
<dbReference type="SUPFAM" id="SSF56935">
    <property type="entry name" value="Porins"/>
    <property type="match status" value="1"/>
</dbReference>
<evidence type="ECO:0000256" key="1">
    <source>
        <dbReference type="ARBA" id="ARBA00004571"/>
    </source>
</evidence>
<dbReference type="InterPro" id="IPR039426">
    <property type="entry name" value="TonB-dep_rcpt-like"/>
</dbReference>
<comment type="similarity">
    <text evidence="12 13">Belongs to the TonB-dependent receptor family.</text>
</comment>
<keyword evidence="5 12" id="KW-0812">Transmembrane</keyword>
<evidence type="ECO:0000256" key="7">
    <source>
        <dbReference type="ARBA" id="ARBA00023004"/>
    </source>
</evidence>
<gene>
    <name evidence="16" type="ORF">SFOMI_4591</name>
</gene>
<evidence type="ECO:0000256" key="2">
    <source>
        <dbReference type="ARBA" id="ARBA00022448"/>
    </source>
</evidence>
<evidence type="ECO:0000256" key="8">
    <source>
        <dbReference type="ARBA" id="ARBA00023065"/>
    </source>
</evidence>
<dbReference type="InterPro" id="IPR000531">
    <property type="entry name" value="Beta-barrel_TonB"/>
</dbReference>
<dbReference type="InterPro" id="IPR012910">
    <property type="entry name" value="Plug_dom"/>
</dbReference>
<dbReference type="GO" id="GO:0009279">
    <property type="term" value="C:cell outer membrane"/>
    <property type="evidence" value="ECO:0007669"/>
    <property type="project" value="UniProtKB-SubCell"/>
</dbReference>
<evidence type="ECO:0000256" key="9">
    <source>
        <dbReference type="ARBA" id="ARBA00023077"/>
    </source>
</evidence>
<evidence type="ECO:0000256" key="3">
    <source>
        <dbReference type="ARBA" id="ARBA00022452"/>
    </source>
</evidence>
<dbReference type="Proteomes" id="UP000221538">
    <property type="component" value="Unassembled WGS sequence"/>
</dbReference>
<keyword evidence="9 13" id="KW-0798">TonB box</keyword>
<comment type="subcellular location">
    <subcellularLocation>
        <location evidence="1 12">Cell outer membrane</location>
        <topology evidence="1 12">Multi-pass membrane protein</topology>
    </subcellularLocation>
</comment>
<keyword evidence="16" id="KW-0675">Receptor</keyword>
<evidence type="ECO:0000256" key="10">
    <source>
        <dbReference type="ARBA" id="ARBA00023136"/>
    </source>
</evidence>
<evidence type="ECO:0000256" key="6">
    <source>
        <dbReference type="ARBA" id="ARBA00022729"/>
    </source>
</evidence>
<dbReference type="EMBL" id="BEWI01000032">
    <property type="protein sequence ID" value="GAY24013.1"/>
    <property type="molecule type" value="Genomic_DNA"/>
</dbReference>
<keyword evidence="7" id="KW-0408">Iron</keyword>
<evidence type="ECO:0000313" key="17">
    <source>
        <dbReference type="Proteomes" id="UP000221538"/>
    </source>
</evidence>
<protein>
    <submittedName>
        <fullName evidence="16">Ferrichrome-iron receptor</fullName>
    </submittedName>
</protein>
<feature type="region of interest" description="Disordered" evidence="14">
    <location>
        <begin position="235"/>
        <end position="266"/>
    </location>
</feature>
<keyword evidence="4" id="KW-0410">Iron transport</keyword>
<feature type="domain" description="Secretin/TonB short N-terminal" evidence="15">
    <location>
        <begin position="122"/>
        <end position="175"/>
    </location>
</feature>
<dbReference type="PROSITE" id="PS52016">
    <property type="entry name" value="TONB_DEPENDENT_REC_3"/>
    <property type="match status" value="1"/>
</dbReference>
<feature type="compositionally biased region" description="Polar residues" evidence="14">
    <location>
        <begin position="246"/>
        <end position="265"/>
    </location>
</feature>
<evidence type="ECO:0000313" key="16">
    <source>
        <dbReference type="EMBL" id="GAY24013.1"/>
    </source>
</evidence>
<keyword evidence="3 12" id="KW-1134">Transmembrane beta strand</keyword>
<evidence type="ECO:0000256" key="13">
    <source>
        <dbReference type="RuleBase" id="RU003357"/>
    </source>
</evidence>
<keyword evidence="8" id="KW-0406">Ion transport</keyword>
<keyword evidence="6" id="KW-0732">Signal</keyword>
<dbReference type="Gene3D" id="3.55.50.30">
    <property type="match status" value="1"/>
</dbReference>
<organism evidence="16 17">
    <name type="scientific">Sphingobium fuliginis (strain ATCC 27551)</name>
    <dbReference type="NCBI Taxonomy" id="336203"/>
    <lineage>
        <taxon>Bacteria</taxon>
        <taxon>Pseudomonadati</taxon>
        <taxon>Pseudomonadota</taxon>
        <taxon>Alphaproteobacteria</taxon>
        <taxon>Sphingomonadales</taxon>
        <taxon>Sphingomonadaceae</taxon>
        <taxon>Sphingobium</taxon>
    </lineage>
</organism>
<keyword evidence="10 12" id="KW-0472">Membrane</keyword>
<dbReference type="Pfam" id="PF07715">
    <property type="entry name" value="Plug"/>
    <property type="match status" value="1"/>
</dbReference>
<evidence type="ECO:0000256" key="5">
    <source>
        <dbReference type="ARBA" id="ARBA00022692"/>
    </source>
</evidence>
<dbReference type="InterPro" id="IPR036942">
    <property type="entry name" value="Beta-barrel_TonB_sf"/>
</dbReference>
<reference evidence="16 17" key="1">
    <citation type="journal article" date="2013" name="Biodegradation">
        <title>Occurrence of 4-tert-butylphenol (4-t-BP) biodegradation in an aquatic sample caused by the presence of Spirodela polyrrhiza and isolation of a 4-t-BP-utilizing bacterium.</title>
        <authorList>
            <person name="Ogata Y."/>
            <person name="Toyama T."/>
            <person name="Yu N."/>
            <person name="Wang X."/>
            <person name="Sei K."/>
            <person name="Ike M."/>
        </authorList>
    </citation>
    <scope>NUCLEOTIDE SEQUENCE [LARGE SCALE GENOMIC DNA]</scope>
    <source>
        <strain evidence="16 17">OMI</strain>
    </source>
</reference>
<name>A0A292ZMB1_SPHSA</name>
<dbReference type="InterPro" id="IPR037066">
    <property type="entry name" value="Plug_dom_sf"/>
</dbReference>
<proteinExistence type="inferred from homology"/>
<reference evidence="16 17" key="2">
    <citation type="journal article" date="2013" name="Environ. Sci. Technol.">
        <title>The 4-tert-butylphenol-utilizing bacterium Sphingobium fuliginis OMI can degrade bisphenols via phenolic ring hydroxylation and meta-cleavage pathway.</title>
        <authorList>
            <person name="Ogata Y."/>
            <person name="Goda S."/>
            <person name="Toyama T."/>
            <person name="Sei K."/>
            <person name="Ike M."/>
        </authorList>
    </citation>
    <scope>NUCLEOTIDE SEQUENCE [LARGE SCALE GENOMIC DNA]</scope>
    <source>
        <strain evidence="16 17">OMI</strain>
    </source>
</reference>
<dbReference type="Gene3D" id="2.40.170.20">
    <property type="entry name" value="TonB-dependent receptor, beta-barrel domain"/>
    <property type="match status" value="1"/>
</dbReference>
<accession>A0A292ZMB1</accession>